<name>A0A0V1C2K1_TRISP</name>
<reference evidence="1 2" key="1">
    <citation type="submission" date="2015-01" db="EMBL/GenBank/DDBJ databases">
        <title>Evolution of Trichinella species and genotypes.</title>
        <authorList>
            <person name="Korhonen P.K."/>
            <person name="Edoardo P."/>
            <person name="Giuseppe L.R."/>
            <person name="Gasser R.B."/>
        </authorList>
    </citation>
    <scope>NUCLEOTIDE SEQUENCE [LARGE SCALE GENOMIC DNA]</scope>
    <source>
        <strain evidence="1">ISS3</strain>
    </source>
</reference>
<dbReference type="AlphaFoldDB" id="A0A0V1C2K1"/>
<dbReference type="Proteomes" id="UP000054776">
    <property type="component" value="Unassembled WGS sequence"/>
</dbReference>
<evidence type="ECO:0000313" key="1">
    <source>
        <dbReference type="EMBL" id="KRY42947.1"/>
    </source>
</evidence>
<dbReference type="InParanoid" id="A0A0V1C2K1"/>
<protein>
    <submittedName>
        <fullName evidence="1">Uncharacterized protein</fullName>
    </submittedName>
</protein>
<dbReference type="EMBL" id="JYDH01000002">
    <property type="protein sequence ID" value="KRY42947.1"/>
    <property type="molecule type" value="Genomic_DNA"/>
</dbReference>
<comment type="caution">
    <text evidence="1">The sequence shown here is derived from an EMBL/GenBank/DDBJ whole genome shotgun (WGS) entry which is preliminary data.</text>
</comment>
<gene>
    <name evidence="1" type="ORF">T01_9495</name>
</gene>
<organism evidence="1 2">
    <name type="scientific">Trichinella spiralis</name>
    <name type="common">Trichina worm</name>
    <dbReference type="NCBI Taxonomy" id="6334"/>
    <lineage>
        <taxon>Eukaryota</taxon>
        <taxon>Metazoa</taxon>
        <taxon>Ecdysozoa</taxon>
        <taxon>Nematoda</taxon>
        <taxon>Enoplea</taxon>
        <taxon>Dorylaimia</taxon>
        <taxon>Trichinellida</taxon>
        <taxon>Trichinellidae</taxon>
        <taxon>Trichinella</taxon>
    </lineage>
</organism>
<proteinExistence type="predicted"/>
<sequence>MHFLNFKVEQWTLLWQKLFQKIQLESAYYTLKDNHLLRRLDLSCNFQFASPASPQRHHAGKVLLVANETAFKQQIFPLIHHSTLVNALSAFIALMLNRRDAKCNSNIKQAPEEDDNFQV</sequence>
<evidence type="ECO:0000313" key="2">
    <source>
        <dbReference type="Proteomes" id="UP000054776"/>
    </source>
</evidence>
<accession>A0A0V1C2K1</accession>
<keyword evidence="2" id="KW-1185">Reference proteome</keyword>